<dbReference type="AlphaFoldDB" id="A0A7X0RMW5"/>
<evidence type="ECO:0000256" key="1">
    <source>
        <dbReference type="SAM" id="SignalP"/>
    </source>
</evidence>
<feature type="signal peptide" evidence="1">
    <location>
        <begin position="1"/>
        <end position="23"/>
    </location>
</feature>
<evidence type="ECO:0000313" key="4">
    <source>
        <dbReference type="Proteomes" id="UP000547209"/>
    </source>
</evidence>
<proteinExistence type="predicted"/>
<evidence type="ECO:0000259" key="2">
    <source>
        <dbReference type="Pfam" id="PF20251"/>
    </source>
</evidence>
<dbReference type="Pfam" id="PF20251">
    <property type="entry name" value="Big_14"/>
    <property type="match status" value="1"/>
</dbReference>
<sequence>MSKRSLALLFAIGMGLVAGCAHGKADEASYKPDQAEKRGDVVFFNERVLNLDRLNVFIDAVWNGRPADVRLVRYTIEGDPLIEEIHADGKTIRYARDNSRDAYGDSKLVRRTCQSAARTITDVNDFTGEKLAEASTSYALTGCAEGESQISLAYVPKRSLPSEFEESETVLRMTLDRETYEAAGQSLTLRLENAGTKTVTFGSDYAIEAYRFDTWVPLKPVENAAFTADRHTLPAGESYAVRISPGAQYRLDGSGSYRVVKKLEAGERKFELAVTFRIEG</sequence>
<gene>
    <name evidence="3" type="ORF">H7C19_00910</name>
</gene>
<dbReference type="EMBL" id="JACJVP010000001">
    <property type="protein sequence ID" value="MBB6669241.1"/>
    <property type="molecule type" value="Genomic_DNA"/>
</dbReference>
<protein>
    <submittedName>
        <fullName evidence="3">DUF4362 domain-containing protein</fullName>
    </submittedName>
</protein>
<evidence type="ECO:0000313" key="3">
    <source>
        <dbReference type="EMBL" id="MBB6669241.1"/>
    </source>
</evidence>
<name>A0A7X0RMW5_9BACL</name>
<keyword evidence="4" id="KW-1185">Reference proteome</keyword>
<accession>A0A7X0RMW5</accession>
<dbReference type="InterPro" id="IPR025372">
    <property type="entry name" value="DUF4362"/>
</dbReference>
<keyword evidence="1" id="KW-0732">Signal</keyword>
<dbReference type="Pfam" id="PF14275">
    <property type="entry name" value="DUF4362"/>
    <property type="match status" value="1"/>
</dbReference>
<feature type="domain" description="Bacterial Ig-like" evidence="2">
    <location>
        <begin position="168"/>
        <end position="273"/>
    </location>
</feature>
<reference evidence="3 4" key="1">
    <citation type="submission" date="2020-08" db="EMBL/GenBank/DDBJ databases">
        <title>Cohnella phylogeny.</title>
        <authorList>
            <person name="Dunlap C."/>
        </authorList>
    </citation>
    <scope>NUCLEOTIDE SEQUENCE [LARGE SCALE GENOMIC DNA]</scope>
    <source>
        <strain evidence="3 4">DSM 28246</strain>
    </source>
</reference>
<organism evidence="3 4">
    <name type="scientific">Cohnella nanjingensis</name>
    <dbReference type="NCBI Taxonomy" id="1387779"/>
    <lineage>
        <taxon>Bacteria</taxon>
        <taxon>Bacillati</taxon>
        <taxon>Bacillota</taxon>
        <taxon>Bacilli</taxon>
        <taxon>Bacillales</taxon>
        <taxon>Paenibacillaceae</taxon>
        <taxon>Cohnella</taxon>
    </lineage>
</organism>
<feature type="chain" id="PRO_5030719982" evidence="1">
    <location>
        <begin position="24"/>
        <end position="280"/>
    </location>
</feature>
<comment type="caution">
    <text evidence="3">The sequence shown here is derived from an EMBL/GenBank/DDBJ whole genome shotgun (WGS) entry which is preliminary data.</text>
</comment>
<dbReference type="Proteomes" id="UP000547209">
    <property type="component" value="Unassembled WGS sequence"/>
</dbReference>
<dbReference type="RefSeq" id="WP_185140671.1">
    <property type="nucleotide sequence ID" value="NZ_JACJVP010000001.1"/>
</dbReference>
<dbReference type="InterPro" id="IPR046878">
    <property type="entry name" value="Big_14"/>
</dbReference>
<dbReference type="PROSITE" id="PS51257">
    <property type="entry name" value="PROKAR_LIPOPROTEIN"/>
    <property type="match status" value="1"/>
</dbReference>